<comment type="caution">
    <text evidence="1">The sequence shown here is derived from an EMBL/GenBank/DDBJ whole genome shotgun (WGS) entry which is preliminary data.</text>
</comment>
<proteinExistence type="predicted"/>
<sequence length="89" mass="9847">MHNDRKLSMHADIWIVRNGTEYLLLHGHLRLHSTLNGSGAAFVEVAHEGVVKITRVSGCLQVDSGNVLSPLCVQRATVNAMWENLSNAW</sequence>
<reference evidence="1 2" key="1">
    <citation type="submission" date="2015-06" db="EMBL/GenBank/DDBJ databases">
        <title>Draft genome sequencing of a biphenyl-degrading bacterium, Janthinobacterium lividum MEG1.</title>
        <authorList>
            <person name="Shimodaira J."/>
            <person name="Hatta T."/>
        </authorList>
    </citation>
    <scope>NUCLEOTIDE SEQUENCE [LARGE SCALE GENOMIC DNA]</scope>
    <source>
        <strain evidence="1 2">MEG1</strain>
    </source>
</reference>
<dbReference type="EMBL" id="LFKP01000008">
    <property type="protein sequence ID" value="OHV96167.1"/>
    <property type="molecule type" value="Genomic_DNA"/>
</dbReference>
<gene>
    <name evidence="1" type="ORF">AKG95_15255</name>
</gene>
<protein>
    <submittedName>
        <fullName evidence="1">Uncharacterized protein</fullName>
    </submittedName>
</protein>
<evidence type="ECO:0000313" key="1">
    <source>
        <dbReference type="EMBL" id="OHV96167.1"/>
    </source>
</evidence>
<evidence type="ECO:0000313" key="2">
    <source>
        <dbReference type="Proteomes" id="UP000179840"/>
    </source>
</evidence>
<accession>A0A1S1U6R6</accession>
<dbReference type="AlphaFoldDB" id="A0A1S1U6R6"/>
<dbReference type="Proteomes" id="UP000179840">
    <property type="component" value="Unassembled WGS sequence"/>
</dbReference>
<organism evidence="1 2">
    <name type="scientific">Janthinobacterium lividum</name>
    <dbReference type="NCBI Taxonomy" id="29581"/>
    <lineage>
        <taxon>Bacteria</taxon>
        <taxon>Pseudomonadati</taxon>
        <taxon>Pseudomonadota</taxon>
        <taxon>Betaproteobacteria</taxon>
        <taxon>Burkholderiales</taxon>
        <taxon>Oxalobacteraceae</taxon>
        <taxon>Janthinobacterium</taxon>
    </lineage>
</organism>
<name>A0A1S1U6R6_9BURK</name>